<dbReference type="Gene3D" id="3.40.50.720">
    <property type="entry name" value="NAD(P)-binding Rossmann-like Domain"/>
    <property type="match status" value="1"/>
</dbReference>
<dbReference type="Pfam" id="PF19045">
    <property type="entry name" value="Ligase_CoA_2"/>
    <property type="match status" value="1"/>
</dbReference>
<dbReference type="SUPFAM" id="SSF56059">
    <property type="entry name" value="Glutathione synthetase ATP-binding domain-like"/>
    <property type="match status" value="1"/>
</dbReference>
<dbReference type="SUPFAM" id="SSF52210">
    <property type="entry name" value="Succinyl-CoA synthetase domains"/>
    <property type="match status" value="2"/>
</dbReference>
<dbReference type="AlphaFoldDB" id="A0A3D9ZLN9"/>
<dbReference type="Pfam" id="PF13549">
    <property type="entry name" value="ATP-grasp_5"/>
    <property type="match status" value="1"/>
</dbReference>
<protein>
    <submittedName>
        <fullName evidence="3">Acyl-CoA synthetase (NDP forming)</fullName>
    </submittedName>
</protein>
<dbReference type="Gene3D" id="3.30.470.20">
    <property type="entry name" value="ATP-grasp fold, B domain"/>
    <property type="match status" value="1"/>
</dbReference>
<reference evidence="3 4" key="1">
    <citation type="submission" date="2018-08" db="EMBL/GenBank/DDBJ databases">
        <title>Sequencing the genomes of 1000 actinobacteria strains.</title>
        <authorList>
            <person name="Klenk H.-P."/>
        </authorList>
    </citation>
    <scope>NUCLEOTIDE SEQUENCE [LARGE SCALE GENOMIC DNA]</scope>
    <source>
        <strain evidence="3 4">DSM 44099</strain>
    </source>
</reference>
<feature type="domain" description="ATP-grasp" evidence="2">
    <location>
        <begin position="481"/>
        <end position="517"/>
    </location>
</feature>
<dbReference type="RefSeq" id="WP_116069608.1">
    <property type="nucleotide sequence ID" value="NZ_BONB01000062.1"/>
</dbReference>
<dbReference type="GO" id="GO:0005524">
    <property type="term" value="F:ATP binding"/>
    <property type="evidence" value="ECO:0007669"/>
    <property type="project" value="UniProtKB-UniRule"/>
</dbReference>
<dbReference type="GO" id="GO:0046872">
    <property type="term" value="F:metal ion binding"/>
    <property type="evidence" value="ECO:0007669"/>
    <property type="project" value="InterPro"/>
</dbReference>
<dbReference type="PANTHER" id="PTHR42793">
    <property type="entry name" value="COA BINDING DOMAIN CONTAINING PROTEIN"/>
    <property type="match status" value="1"/>
</dbReference>
<dbReference type="InterPro" id="IPR003781">
    <property type="entry name" value="CoA-bd"/>
</dbReference>
<dbReference type="Pfam" id="PF13607">
    <property type="entry name" value="Succ_CoA_lig"/>
    <property type="match status" value="1"/>
</dbReference>
<dbReference type="Proteomes" id="UP000256913">
    <property type="component" value="Unassembled WGS sequence"/>
</dbReference>
<dbReference type="InterPro" id="IPR043938">
    <property type="entry name" value="Ligase_CoA_dom"/>
</dbReference>
<dbReference type="InterPro" id="IPR013815">
    <property type="entry name" value="ATP_grasp_subdomain_1"/>
</dbReference>
<gene>
    <name evidence="3" type="ORF">DFJ67_4323</name>
</gene>
<comment type="caution">
    <text evidence="3">The sequence shown here is derived from an EMBL/GenBank/DDBJ whole genome shotgun (WGS) entry which is preliminary data.</text>
</comment>
<evidence type="ECO:0000313" key="3">
    <source>
        <dbReference type="EMBL" id="REF98306.1"/>
    </source>
</evidence>
<evidence type="ECO:0000259" key="2">
    <source>
        <dbReference type="PROSITE" id="PS50975"/>
    </source>
</evidence>
<dbReference type="InterPro" id="IPR011761">
    <property type="entry name" value="ATP-grasp"/>
</dbReference>
<keyword evidence="1" id="KW-0547">Nucleotide-binding</keyword>
<evidence type="ECO:0000256" key="1">
    <source>
        <dbReference type="PROSITE-ProRule" id="PRU00409"/>
    </source>
</evidence>
<dbReference type="SUPFAM" id="SSF51735">
    <property type="entry name" value="NAD(P)-binding Rossmann-fold domains"/>
    <property type="match status" value="1"/>
</dbReference>
<dbReference type="Gene3D" id="3.30.1490.20">
    <property type="entry name" value="ATP-grasp fold, A domain"/>
    <property type="match status" value="1"/>
</dbReference>
<dbReference type="Pfam" id="PF13380">
    <property type="entry name" value="CoA_binding_2"/>
    <property type="match status" value="1"/>
</dbReference>
<dbReference type="EMBL" id="QUMQ01000001">
    <property type="protein sequence ID" value="REF98306.1"/>
    <property type="molecule type" value="Genomic_DNA"/>
</dbReference>
<dbReference type="InterPro" id="IPR032875">
    <property type="entry name" value="Succ_CoA_lig_flav_dom"/>
</dbReference>
<dbReference type="Gene3D" id="3.40.50.261">
    <property type="entry name" value="Succinyl-CoA synthetase domains"/>
    <property type="match status" value="2"/>
</dbReference>
<organism evidence="3 4">
    <name type="scientific">Asanoa ferruginea</name>
    <dbReference type="NCBI Taxonomy" id="53367"/>
    <lineage>
        <taxon>Bacteria</taxon>
        <taxon>Bacillati</taxon>
        <taxon>Actinomycetota</taxon>
        <taxon>Actinomycetes</taxon>
        <taxon>Micromonosporales</taxon>
        <taxon>Micromonosporaceae</taxon>
        <taxon>Asanoa</taxon>
    </lineage>
</organism>
<evidence type="ECO:0000313" key="4">
    <source>
        <dbReference type="Proteomes" id="UP000256913"/>
    </source>
</evidence>
<dbReference type="PANTHER" id="PTHR42793:SF4">
    <property type="entry name" value="BLL6376 PROTEIN"/>
    <property type="match status" value="1"/>
</dbReference>
<dbReference type="InterPro" id="IPR036291">
    <property type="entry name" value="NAD(P)-bd_dom_sf"/>
</dbReference>
<name>A0A3D9ZLN9_9ACTN</name>
<dbReference type="OrthoDB" id="190266at2"/>
<dbReference type="PROSITE" id="PS50975">
    <property type="entry name" value="ATP_GRASP"/>
    <property type="match status" value="1"/>
</dbReference>
<keyword evidence="1" id="KW-0067">ATP-binding</keyword>
<dbReference type="GO" id="GO:0043758">
    <property type="term" value="F:acetate-CoA ligase (ADP-forming) activity"/>
    <property type="evidence" value="ECO:0007669"/>
    <property type="project" value="InterPro"/>
</dbReference>
<sequence length="691" mass="70547">MTIDLDRLLRPRSIAVVGASQNPTALGTNALATLMSYDYTGDLYPIHPTHAEVKGLRAYPSVRDAPAGIDLVVVAVAAPRVAGVIEDCGAAGVPFAVVLTSGFGEVSGGAALQADLVEVARRSGVRLVGPNSLGFLNQSDGVAAGFGVGMPGRSRPQTGGLAIVSQSGGMGLSILNRATLSGLGVSSFVSTGNEADLTLVDFVEDAIDDPNTKVIVAYAETIRGADRLVEVGRRAARAGKPVIIAKIGATEAGGRAVQSHTGSMAGADLVFDAAFRAAGMVRVHDIEDMFDLATFLLRGRVPAGNRVAVVTQSGGGGAWLADTIERAGMVLAPASEELRAQLKAFVPDFGSVLNPVDLTASGISVEAFASVVKTLSDSGEYDAIVVLMPLLDVSEESIASIAAATTLPILGFSHWLPTPALRPRLGALEVPYVTSPARAARVLAAAARVGEAWRAPEPGPRPEPVPATATPAAAASDAATFELLASAGLPLAPWRQVTSSAEAVTAAQDLGFPVALKLSADGLIHKSDVGGVHLGLSDTDAVGAAWEAVAAVADGMGVPHRAIVQPMAPSGVEVIVGCTLDLIFGPVVMVGAGGIYAEVVRDVALRLAPINETEALAMVRELNIAPLFAGARGKPAADVEALATVVSRLSAAAVAWQDSIAEIDLNPVIVLPHGQGVRLVDAALVARVDNR</sequence>
<accession>A0A3D9ZLN9</accession>
<dbReference type="InterPro" id="IPR016102">
    <property type="entry name" value="Succinyl-CoA_synth-like"/>
</dbReference>
<dbReference type="SMART" id="SM00881">
    <property type="entry name" value="CoA_binding"/>
    <property type="match status" value="1"/>
</dbReference>
<proteinExistence type="predicted"/>
<keyword evidence="4" id="KW-1185">Reference proteome</keyword>